<gene>
    <name evidence="2" type="ORF">DERYTH_LOCUS13936</name>
</gene>
<keyword evidence="3" id="KW-1185">Reference proteome</keyword>
<dbReference type="OrthoDB" id="2446283at2759"/>
<feature type="region of interest" description="Disordered" evidence="1">
    <location>
        <begin position="209"/>
        <end position="305"/>
    </location>
</feature>
<dbReference type="AlphaFoldDB" id="A0A9N9N995"/>
<proteinExistence type="predicted"/>
<protein>
    <submittedName>
        <fullName evidence="2">6406_t:CDS:1</fullName>
    </submittedName>
</protein>
<sequence>MENNIFINSIRVVDEKKSDYSERDSVVDFYGEVIVQASNEEKVVIIEYTTDSWTRINNTTAIRLHTLSSKQDIYNFEISVFKKSNVPIFLEFRARYEFAAHIFWTDDYEFLYDEGTPTEKFFSNNTIIEDFTSQHNLAEEGLRQLEEERGYLVEESRQRQQEEEYEQRQQEEERRQRQEAAERRKLEEEHRRRQQEELEELRRKLEEENLRKQQEEERRRLEEDHLRRQQEDERKRRLQEEERRKLEDERNRKRQEEERKRLEEERRLLDEERRKLEEERKRQKDERKRQEDERKRQEDERKRLEEQRKRLEEERKKLEEERRLLEEERRLLEERRNQQENTNRNFSQENSINQTNMSQILTFNWCLNPNFGSGQVHLQGGK</sequence>
<evidence type="ECO:0000313" key="2">
    <source>
        <dbReference type="EMBL" id="CAG8715925.1"/>
    </source>
</evidence>
<evidence type="ECO:0000313" key="3">
    <source>
        <dbReference type="Proteomes" id="UP000789405"/>
    </source>
</evidence>
<comment type="caution">
    <text evidence="2">The sequence shown here is derived from an EMBL/GenBank/DDBJ whole genome shotgun (WGS) entry which is preliminary data.</text>
</comment>
<dbReference type="InterPro" id="IPR038175">
    <property type="entry name" value="CBM21_dom_sf"/>
</dbReference>
<name>A0A9N9N995_9GLOM</name>
<accession>A0A9N9N995</accession>
<reference evidence="2" key="1">
    <citation type="submission" date="2021-06" db="EMBL/GenBank/DDBJ databases">
        <authorList>
            <person name="Kallberg Y."/>
            <person name="Tangrot J."/>
            <person name="Rosling A."/>
        </authorList>
    </citation>
    <scope>NUCLEOTIDE SEQUENCE</scope>
    <source>
        <strain evidence="2">MA453B</strain>
    </source>
</reference>
<feature type="region of interest" description="Disordered" evidence="1">
    <location>
        <begin position="153"/>
        <end position="176"/>
    </location>
</feature>
<organism evidence="2 3">
    <name type="scientific">Dentiscutata erythropus</name>
    <dbReference type="NCBI Taxonomy" id="1348616"/>
    <lineage>
        <taxon>Eukaryota</taxon>
        <taxon>Fungi</taxon>
        <taxon>Fungi incertae sedis</taxon>
        <taxon>Mucoromycota</taxon>
        <taxon>Glomeromycotina</taxon>
        <taxon>Glomeromycetes</taxon>
        <taxon>Diversisporales</taxon>
        <taxon>Gigasporaceae</taxon>
        <taxon>Dentiscutata</taxon>
    </lineage>
</organism>
<dbReference type="Proteomes" id="UP000789405">
    <property type="component" value="Unassembled WGS sequence"/>
</dbReference>
<dbReference type="EMBL" id="CAJVPY010010147">
    <property type="protein sequence ID" value="CAG8715925.1"/>
    <property type="molecule type" value="Genomic_DNA"/>
</dbReference>
<evidence type="ECO:0000256" key="1">
    <source>
        <dbReference type="SAM" id="MobiDB-lite"/>
    </source>
</evidence>
<dbReference type="Gene3D" id="2.60.40.2440">
    <property type="entry name" value="Carbohydrate binding type-21 domain"/>
    <property type="match status" value="1"/>
</dbReference>